<organism evidence="2 3">
    <name type="scientific">Araneus ventricosus</name>
    <name type="common">Orbweaver spider</name>
    <name type="synonym">Epeira ventricosa</name>
    <dbReference type="NCBI Taxonomy" id="182803"/>
    <lineage>
        <taxon>Eukaryota</taxon>
        <taxon>Metazoa</taxon>
        <taxon>Ecdysozoa</taxon>
        <taxon>Arthropoda</taxon>
        <taxon>Chelicerata</taxon>
        <taxon>Arachnida</taxon>
        <taxon>Araneae</taxon>
        <taxon>Araneomorphae</taxon>
        <taxon>Entelegynae</taxon>
        <taxon>Araneoidea</taxon>
        <taxon>Araneidae</taxon>
        <taxon>Araneus</taxon>
    </lineage>
</organism>
<evidence type="ECO:0000313" key="2">
    <source>
        <dbReference type="EMBL" id="GBL64538.1"/>
    </source>
</evidence>
<feature type="transmembrane region" description="Helical" evidence="1">
    <location>
        <begin position="33"/>
        <end position="49"/>
    </location>
</feature>
<dbReference type="EMBL" id="BGPR01077201">
    <property type="protein sequence ID" value="GBL64538.1"/>
    <property type="molecule type" value="Genomic_DNA"/>
</dbReference>
<protein>
    <submittedName>
        <fullName evidence="2">Uncharacterized protein</fullName>
    </submittedName>
</protein>
<gene>
    <name evidence="2" type="ORF">AVEN_119722_1</name>
</gene>
<feature type="non-terminal residue" evidence="2">
    <location>
        <position position="1"/>
    </location>
</feature>
<comment type="caution">
    <text evidence="2">The sequence shown here is derived from an EMBL/GenBank/DDBJ whole genome shotgun (WGS) entry which is preliminary data.</text>
</comment>
<evidence type="ECO:0000313" key="3">
    <source>
        <dbReference type="Proteomes" id="UP000499080"/>
    </source>
</evidence>
<keyword evidence="1" id="KW-0812">Transmembrane</keyword>
<reference evidence="2 3" key="1">
    <citation type="journal article" date="2019" name="Sci. Rep.">
        <title>Orb-weaving spider Araneus ventricosus genome elucidates the spidroin gene catalogue.</title>
        <authorList>
            <person name="Kono N."/>
            <person name="Nakamura H."/>
            <person name="Ohtoshi R."/>
            <person name="Moran D.A.P."/>
            <person name="Shinohara A."/>
            <person name="Yoshida Y."/>
            <person name="Fujiwara M."/>
            <person name="Mori M."/>
            <person name="Tomita M."/>
            <person name="Arakawa K."/>
        </authorList>
    </citation>
    <scope>NUCLEOTIDE SEQUENCE [LARGE SCALE GENOMIC DNA]</scope>
</reference>
<accession>A0A4Y1ZRN3</accession>
<sequence>VGPEAAPSHHQDFPPYAELIRLFSESLADNSSIFSYCVTLIVLVGLWRMKLEMNRQPDR</sequence>
<evidence type="ECO:0000256" key="1">
    <source>
        <dbReference type="SAM" id="Phobius"/>
    </source>
</evidence>
<proteinExistence type="predicted"/>
<keyword evidence="1" id="KW-1133">Transmembrane helix</keyword>
<keyword evidence="1" id="KW-0472">Membrane</keyword>
<name>A0A4Y1ZRN3_ARAVE</name>
<keyword evidence="3" id="KW-1185">Reference proteome</keyword>
<dbReference type="AlphaFoldDB" id="A0A4Y1ZRN3"/>
<dbReference type="Proteomes" id="UP000499080">
    <property type="component" value="Unassembled WGS sequence"/>
</dbReference>